<organism evidence="1">
    <name type="scientific">marine sediment metagenome</name>
    <dbReference type="NCBI Taxonomy" id="412755"/>
    <lineage>
        <taxon>unclassified sequences</taxon>
        <taxon>metagenomes</taxon>
        <taxon>ecological metagenomes</taxon>
    </lineage>
</organism>
<gene>
    <name evidence="1" type="ORF">LCGC14_2348930</name>
</gene>
<dbReference type="AlphaFoldDB" id="A0A0F9CX75"/>
<proteinExistence type="predicted"/>
<comment type="caution">
    <text evidence="1">The sequence shown here is derived from an EMBL/GenBank/DDBJ whole genome shotgun (WGS) entry which is preliminary data.</text>
</comment>
<accession>A0A0F9CX75</accession>
<dbReference type="EMBL" id="LAZR01034153">
    <property type="protein sequence ID" value="KKL46106.1"/>
    <property type="molecule type" value="Genomic_DNA"/>
</dbReference>
<reference evidence="1" key="1">
    <citation type="journal article" date="2015" name="Nature">
        <title>Complex archaea that bridge the gap between prokaryotes and eukaryotes.</title>
        <authorList>
            <person name="Spang A."/>
            <person name="Saw J.H."/>
            <person name="Jorgensen S.L."/>
            <person name="Zaremba-Niedzwiedzka K."/>
            <person name="Martijn J."/>
            <person name="Lind A.E."/>
            <person name="van Eijk R."/>
            <person name="Schleper C."/>
            <person name="Guy L."/>
            <person name="Ettema T.J."/>
        </authorList>
    </citation>
    <scope>NUCLEOTIDE SEQUENCE</scope>
</reference>
<sequence>MVKKKKKKIVKLKVITDEEILEFAKTYEPANPDYPENLLNGIRHVEQTVQ</sequence>
<name>A0A0F9CX75_9ZZZZ</name>
<protein>
    <submittedName>
        <fullName evidence="1">Uncharacterized protein</fullName>
    </submittedName>
</protein>
<evidence type="ECO:0000313" key="1">
    <source>
        <dbReference type="EMBL" id="KKL46106.1"/>
    </source>
</evidence>